<dbReference type="EC" id="1.1.1.169" evidence="4 11"/>
<dbReference type="Gene3D" id="3.40.50.720">
    <property type="entry name" value="NAD(P)-binding Rossmann-like Domain"/>
    <property type="match status" value="1"/>
</dbReference>
<dbReference type="NCBIfam" id="TIGR00745">
    <property type="entry name" value="apbA_panE"/>
    <property type="match status" value="1"/>
</dbReference>
<evidence type="ECO:0000256" key="5">
    <source>
        <dbReference type="ARBA" id="ARBA00019465"/>
    </source>
</evidence>
<evidence type="ECO:0000256" key="11">
    <source>
        <dbReference type="RuleBase" id="RU362068"/>
    </source>
</evidence>
<evidence type="ECO:0000313" key="14">
    <source>
        <dbReference type="EMBL" id="HIZ24573.1"/>
    </source>
</evidence>
<dbReference type="InterPro" id="IPR013328">
    <property type="entry name" value="6PGD_dom2"/>
</dbReference>
<dbReference type="InterPro" id="IPR013332">
    <property type="entry name" value="KPR_N"/>
</dbReference>
<dbReference type="PANTHER" id="PTHR43765:SF2">
    <property type="entry name" value="2-DEHYDROPANTOATE 2-REDUCTASE"/>
    <property type="match status" value="1"/>
</dbReference>
<name>A0A9D2DX13_9FIRM</name>
<comment type="catalytic activity">
    <reaction evidence="10 11">
        <text>(R)-pantoate + NADP(+) = 2-dehydropantoate + NADPH + H(+)</text>
        <dbReference type="Rhea" id="RHEA:16233"/>
        <dbReference type="ChEBI" id="CHEBI:11561"/>
        <dbReference type="ChEBI" id="CHEBI:15378"/>
        <dbReference type="ChEBI" id="CHEBI:15980"/>
        <dbReference type="ChEBI" id="CHEBI:57783"/>
        <dbReference type="ChEBI" id="CHEBI:58349"/>
        <dbReference type="EC" id="1.1.1.169"/>
    </reaction>
</comment>
<dbReference type="Pfam" id="PF02558">
    <property type="entry name" value="ApbA"/>
    <property type="match status" value="1"/>
</dbReference>
<comment type="function">
    <text evidence="1 11">Catalyzes the NADPH-dependent reduction of ketopantoate into pantoic acid.</text>
</comment>
<organism evidence="14 15">
    <name type="scientific">Candidatus Gallimonas intestinigallinarum</name>
    <dbReference type="NCBI Taxonomy" id="2838604"/>
    <lineage>
        <taxon>Bacteria</taxon>
        <taxon>Bacillati</taxon>
        <taxon>Bacillota</taxon>
        <taxon>Clostridia</taxon>
        <taxon>Candidatus Gallimonas</taxon>
    </lineage>
</organism>
<dbReference type="GO" id="GO:0015940">
    <property type="term" value="P:pantothenate biosynthetic process"/>
    <property type="evidence" value="ECO:0007669"/>
    <property type="project" value="UniProtKB-KW"/>
</dbReference>
<dbReference type="Pfam" id="PF08546">
    <property type="entry name" value="ApbA_C"/>
    <property type="match status" value="1"/>
</dbReference>
<comment type="caution">
    <text evidence="14">The sequence shown here is derived from an EMBL/GenBank/DDBJ whole genome shotgun (WGS) entry which is preliminary data.</text>
</comment>
<dbReference type="SUPFAM" id="SSF51735">
    <property type="entry name" value="NAD(P)-binding Rossmann-fold domains"/>
    <property type="match status" value="1"/>
</dbReference>
<dbReference type="EMBL" id="DXBS01000073">
    <property type="protein sequence ID" value="HIZ24573.1"/>
    <property type="molecule type" value="Genomic_DNA"/>
</dbReference>
<reference evidence="14" key="1">
    <citation type="journal article" date="2021" name="PeerJ">
        <title>Extensive microbial diversity within the chicken gut microbiome revealed by metagenomics and culture.</title>
        <authorList>
            <person name="Gilroy R."/>
            <person name="Ravi A."/>
            <person name="Getino M."/>
            <person name="Pursley I."/>
            <person name="Horton D.L."/>
            <person name="Alikhan N.F."/>
            <person name="Baker D."/>
            <person name="Gharbi K."/>
            <person name="Hall N."/>
            <person name="Watson M."/>
            <person name="Adriaenssens E.M."/>
            <person name="Foster-Nyarko E."/>
            <person name="Jarju S."/>
            <person name="Secka A."/>
            <person name="Antonio M."/>
            <person name="Oren A."/>
            <person name="Chaudhuri R.R."/>
            <person name="La Ragione R."/>
            <person name="Hildebrand F."/>
            <person name="Pallen M.J."/>
        </authorList>
    </citation>
    <scope>NUCLEOTIDE SEQUENCE</scope>
    <source>
        <strain evidence="14">CHK33-5263</strain>
    </source>
</reference>
<keyword evidence="6 11" id="KW-0566">Pantothenate biosynthesis</keyword>
<comment type="similarity">
    <text evidence="3 11">Belongs to the ketopantoate reductase family.</text>
</comment>
<dbReference type="InterPro" id="IPR050838">
    <property type="entry name" value="Ketopantoate_reductase"/>
</dbReference>
<evidence type="ECO:0000256" key="9">
    <source>
        <dbReference type="ARBA" id="ARBA00032024"/>
    </source>
</evidence>
<evidence type="ECO:0000259" key="13">
    <source>
        <dbReference type="Pfam" id="PF08546"/>
    </source>
</evidence>
<evidence type="ECO:0000313" key="15">
    <source>
        <dbReference type="Proteomes" id="UP000824044"/>
    </source>
</evidence>
<evidence type="ECO:0000256" key="4">
    <source>
        <dbReference type="ARBA" id="ARBA00013014"/>
    </source>
</evidence>
<dbReference type="InterPro" id="IPR013752">
    <property type="entry name" value="KPA_reductase"/>
</dbReference>
<reference evidence="14" key="2">
    <citation type="submission" date="2021-04" db="EMBL/GenBank/DDBJ databases">
        <authorList>
            <person name="Gilroy R."/>
        </authorList>
    </citation>
    <scope>NUCLEOTIDE SEQUENCE</scope>
    <source>
        <strain evidence="14">CHK33-5263</strain>
    </source>
</reference>
<dbReference type="InterPro" id="IPR003710">
    <property type="entry name" value="ApbA"/>
</dbReference>
<dbReference type="Gene3D" id="1.10.1040.10">
    <property type="entry name" value="N-(1-d-carboxylethyl)-l-norvaline Dehydrogenase, domain 2"/>
    <property type="match status" value="1"/>
</dbReference>
<evidence type="ECO:0000256" key="1">
    <source>
        <dbReference type="ARBA" id="ARBA00002919"/>
    </source>
</evidence>
<gene>
    <name evidence="14" type="ORF">H9812_03745</name>
</gene>
<evidence type="ECO:0000256" key="3">
    <source>
        <dbReference type="ARBA" id="ARBA00007870"/>
    </source>
</evidence>
<dbReference type="AlphaFoldDB" id="A0A9D2DX13"/>
<accession>A0A9D2DX13</accession>
<comment type="pathway">
    <text evidence="2 11">Cofactor biosynthesis; (R)-pantothenate biosynthesis; (R)-pantoate from 3-methyl-2-oxobutanoate: step 2/2.</text>
</comment>
<evidence type="ECO:0000256" key="7">
    <source>
        <dbReference type="ARBA" id="ARBA00022857"/>
    </source>
</evidence>
<evidence type="ECO:0000256" key="10">
    <source>
        <dbReference type="ARBA" id="ARBA00048793"/>
    </source>
</evidence>
<evidence type="ECO:0000256" key="8">
    <source>
        <dbReference type="ARBA" id="ARBA00023002"/>
    </source>
</evidence>
<dbReference type="SUPFAM" id="SSF48179">
    <property type="entry name" value="6-phosphogluconate dehydrogenase C-terminal domain-like"/>
    <property type="match status" value="1"/>
</dbReference>
<evidence type="ECO:0000256" key="6">
    <source>
        <dbReference type="ARBA" id="ARBA00022655"/>
    </source>
</evidence>
<dbReference type="PANTHER" id="PTHR43765">
    <property type="entry name" value="2-DEHYDROPANTOATE 2-REDUCTASE-RELATED"/>
    <property type="match status" value="1"/>
</dbReference>
<dbReference type="InterPro" id="IPR008927">
    <property type="entry name" value="6-PGluconate_DH-like_C_sf"/>
</dbReference>
<dbReference type="GO" id="GO:0008677">
    <property type="term" value="F:2-dehydropantoate 2-reductase activity"/>
    <property type="evidence" value="ECO:0007669"/>
    <property type="project" value="UniProtKB-EC"/>
</dbReference>
<dbReference type="Proteomes" id="UP000824044">
    <property type="component" value="Unassembled WGS sequence"/>
</dbReference>
<evidence type="ECO:0000256" key="2">
    <source>
        <dbReference type="ARBA" id="ARBA00004994"/>
    </source>
</evidence>
<sequence length="338" mass="36267">MRAMIYGAGALGTVLGAYIAKAGVAIDLVNRNKAHVAALRERGAHITGTVDFVQPVSALLPEEMTGKYDVILLMTKQSDNARVVTMLGSYLAEDGVICTCQNGLPEPAIAEIVGAQRTLGCAIAWGATFHGEGVSELTSDPSALTFSLGAIAQPVNHLEDVKKLLGCMGTVVVEENFMGARWSKLLINSAFSGLSTVTGGTFGEVSVQKPSRKVAQRIIKECIDVARAAKITIEPVQGHKIDQLFDYRGALKKAVSFALIPVAMKKHAGLVASMLQDLRAGKKCEIDYINGSVCAFGKKYGVPTPFNDRTVEIIHGIEDGKYTSCFENIKLYDDLFRK</sequence>
<feature type="domain" description="Ketopantoate reductase C-terminal" evidence="13">
    <location>
        <begin position="176"/>
        <end position="318"/>
    </location>
</feature>
<keyword evidence="7 11" id="KW-0521">NADP</keyword>
<dbReference type="GO" id="GO:0005737">
    <property type="term" value="C:cytoplasm"/>
    <property type="evidence" value="ECO:0007669"/>
    <property type="project" value="TreeGrafter"/>
</dbReference>
<dbReference type="InterPro" id="IPR036291">
    <property type="entry name" value="NAD(P)-bd_dom_sf"/>
</dbReference>
<evidence type="ECO:0000259" key="12">
    <source>
        <dbReference type="Pfam" id="PF02558"/>
    </source>
</evidence>
<dbReference type="GO" id="GO:0050661">
    <property type="term" value="F:NADP binding"/>
    <property type="evidence" value="ECO:0007669"/>
    <property type="project" value="TreeGrafter"/>
</dbReference>
<keyword evidence="8 11" id="KW-0560">Oxidoreductase</keyword>
<feature type="domain" description="Ketopantoate reductase N-terminal" evidence="12">
    <location>
        <begin position="5"/>
        <end position="146"/>
    </location>
</feature>
<proteinExistence type="inferred from homology"/>
<protein>
    <recommendedName>
        <fullName evidence="5 11">2-dehydropantoate 2-reductase</fullName>
        <ecNumber evidence="4 11">1.1.1.169</ecNumber>
    </recommendedName>
    <alternativeName>
        <fullName evidence="9 11">Ketopantoate reductase</fullName>
    </alternativeName>
</protein>